<dbReference type="KEGG" id="tva:4755336"/>
<dbReference type="Proteomes" id="UP000001542">
    <property type="component" value="Unassembled WGS sequence"/>
</dbReference>
<dbReference type="VEuPathDB" id="TrichDB:TVAGG3_0964150"/>
<evidence type="ECO:0000313" key="3">
    <source>
        <dbReference type="Proteomes" id="UP000001542"/>
    </source>
</evidence>
<gene>
    <name evidence="2" type="ORF">TVAG_006810</name>
</gene>
<dbReference type="RefSeq" id="XP_001310480.1">
    <property type="nucleotide sequence ID" value="XM_001310479.1"/>
</dbReference>
<dbReference type="SMR" id="A2FC04"/>
<dbReference type="OrthoDB" id="10265178at2759"/>
<proteinExistence type="predicted"/>
<accession>A2FC04</accession>
<reference evidence="2" key="2">
    <citation type="journal article" date="2007" name="Science">
        <title>Draft genome sequence of the sexually transmitted pathogen Trichomonas vaginalis.</title>
        <authorList>
            <person name="Carlton J.M."/>
            <person name="Hirt R.P."/>
            <person name="Silva J.C."/>
            <person name="Delcher A.L."/>
            <person name="Schatz M."/>
            <person name="Zhao Q."/>
            <person name="Wortman J.R."/>
            <person name="Bidwell S.L."/>
            <person name="Alsmark U.C.M."/>
            <person name="Besteiro S."/>
            <person name="Sicheritz-Ponten T."/>
            <person name="Noel C.J."/>
            <person name="Dacks J.B."/>
            <person name="Foster P.G."/>
            <person name="Simillion C."/>
            <person name="Van de Peer Y."/>
            <person name="Miranda-Saavedra D."/>
            <person name="Barton G.J."/>
            <person name="Westrop G.D."/>
            <person name="Mueller S."/>
            <person name="Dessi D."/>
            <person name="Fiori P.L."/>
            <person name="Ren Q."/>
            <person name="Paulsen I."/>
            <person name="Zhang H."/>
            <person name="Bastida-Corcuera F.D."/>
            <person name="Simoes-Barbosa A."/>
            <person name="Brown M.T."/>
            <person name="Hayes R.D."/>
            <person name="Mukherjee M."/>
            <person name="Okumura C.Y."/>
            <person name="Schneider R."/>
            <person name="Smith A.J."/>
            <person name="Vanacova S."/>
            <person name="Villalvazo M."/>
            <person name="Haas B.J."/>
            <person name="Pertea M."/>
            <person name="Feldblyum T.V."/>
            <person name="Utterback T.R."/>
            <person name="Shu C.L."/>
            <person name="Osoegawa K."/>
            <person name="de Jong P.J."/>
            <person name="Hrdy I."/>
            <person name="Horvathova L."/>
            <person name="Zubacova Z."/>
            <person name="Dolezal P."/>
            <person name="Malik S.B."/>
            <person name="Logsdon J.M. Jr."/>
            <person name="Henze K."/>
            <person name="Gupta A."/>
            <person name="Wang C.C."/>
            <person name="Dunne R.L."/>
            <person name="Upcroft J.A."/>
            <person name="Upcroft P."/>
            <person name="White O."/>
            <person name="Salzberg S.L."/>
            <person name="Tang P."/>
            <person name="Chiu C.-H."/>
            <person name="Lee Y.-S."/>
            <person name="Embley T.M."/>
            <person name="Coombs G.H."/>
            <person name="Mottram J.C."/>
            <person name="Tachezy J."/>
            <person name="Fraser-Liggett C.M."/>
            <person name="Johnson P.J."/>
        </authorList>
    </citation>
    <scope>NUCLEOTIDE SEQUENCE [LARGE SCALE GENOMIC DNA]</scope>
    <source>
        <strain evidence="2">G3</strain>
    </source>
</reference>
<keyword evidence="1" id="KW-0175">Coiled coil</keyword>
<dbReference type="VEuPathDB" id="TrichDB:TVAG_006810"/>
<evidence type="ECO:0000256" key="1">
    <source>
        <dbReference type="SAM" id="Coils"/>
    </source>
</evidence>
<name>A2FC04_TRIV3</name>
<sequence length="227" mass="26003">MDVSFDHQASVYLDTVNRNKSAAPLRSISTEDPSVTTVFDPIVNRINSIEERLNASDSIFRLAAQSNTIKDKERREQIRNLSQYANQLNQRIDNIENQLKGIQDMVIKTVDEEYSKNDQTAAIKALIEESKAKFTDRFSKLEALILESNKKNTKAIKKLKNQLQIIQSTPQDDPQVEEIQAQIAEMKRYQDNVMQLMRTAMQQSEHDYGQVASELNGVWSQIATKRV</sequence>
<dbReference type="InParanoid" id="A2FC04"/>
<keyword evidence="3" id="KW-1185">Reference proteome</keyword>
<reference evidence="2" key="1">
    <citation type="submission" date="2006-10" db="EMBL/GenBank/DDBJ databases">
        <authorList>
            <person name="Amadeo P."/>
            <person name="Zhao Q."/>
            <person name="Wortman J."/>
            <person name="Fraser-Liggett C."/>
            <person name="Carlton J."/>
        </authorList>
    </citation>
    <scope>NUCLEOTIDE SEQUENCE</scope>
    <source>
        <strain evidence="2">G3</strain>
    </source>
</reference>
<evidence type="ECO:0000313" key="2">
    <source>
        <dbReference type="EMBL" id="EAX97550.1"/>
    </source>
</evidence>
<feature type="coiled-coil region" evidence="1">
    <location>
        <begin position="78"/>
        <end position="105"/>
    </location>
</feature>
<dbReference type="AlphaFoldDB" id="A2FC04"/>
<dbReference type="EMBL" id="DS113710">
    <property type="protein sequence ID" value="EAX97550.1"/>
    <property type="molecule type" value="Genomic_DNA"/>
</dbReference>
<protein>
    <submittedName>
        <fullName evidence="2">Uncharacterized protein</fullName>
    </submittedName>
</protein>
<organism evidence="2 3">
    <name type="scientific">Trichomonas vaginalis (strain ATCC PRA-98 / G3)</name>
    <dbReference type="NCBI Taxonomy" id="412133"/>
    <lineage>
        <taxon>Eukaryota</taxon>
        <taxon>Metamonada</taxon>
        <taxon>Parabasalia</taxon>
        <taxon>Trichomonadida</taxon>
        <taxon>Trichomonadidae</taxon>
        <taxon>Trichomonas</taxon>
    </lineage>
</organism>